<dbReference type="InParanoid" id="A0A6P6Y8B4"/>
<feature type="compositionally biased region" description="Low complexity" evidence="1">
    <location>
        <begin position="320"/>
        <end position="330"/>
    </location>
</feature>
<feature type="region of interest" description="Disordered" evidence="1">
    <location>
        <begin position="122"/>
        <end position="158"/>
    </location>
</feature>
<evidence type="ECO:0000313" key="2">
    <source>
        <dbReference type="Proteomes" id="UP000515146"/>
    </source>
</evidence>
<accession>A0A6P6Y8B4</accession>
<sequence length="370" mass="42958">MKDLNPRCDNEQQQQQIRNDLCQSPSTLLSSIKCCSPSIVDNDNDISLLNRPSLTTTTNPFVFKQPIPLLDDDHRISLPSSSSSSFDHHHLELKPSNYHQRKSSIDLFDTLLEEEIQKFLNNSESKTTSSSSSSFMDTESLLSKKQPFSNDDDDDNDEFDRKIDRKLKQLKNEVKMINNKFTDNVDIFQLMSDTFNDNDHDDHNLRMHFKFDLNKNLEPYNLDNNYRQRGHQSTSTSLMNTIPRSRLYHRNQIRRHLEDAFKQNGFLVKTKQISDANNSAMFCKFRQLRKYTRYYLKSWHNHLPDEVNKICKGFLPPPSSSSSSSTTSTSIKSEHPIFIPMDDQHRTTTSTSSISRSMASMESNNNHLME</sequence>
<dbReference type="OrthoDB" id="6348149at2759"/>
<evidence type="ECO:0000256" key="1">
    <source>
        <dbReference type="SAM" id="MobiDB-lite"/>
    </source>
</evidence>
<feature type="compositionally biased region" description="Low complexity" evidence="1">
    <location>
        <begin position="123"/>
        <end position="143"/>
    </location>
</feature>
<name>A0A6P6Y8B4_DERPT</name>
<reference evidence="3" key="1">
    <citation type="submission" date="2025-08" db="UniProtKB">
        <authorList>
            <consortium name="RefSeq"/>
        </authorList>
    </citation>
    <scope>IDENTIFICATION</scope>
    <source>
        <strain evidence="3">Airmid</strain>
    </source>
</reference>
<dbReference type="AlphaFoldDB" id="A0A6P6Y8B4"/>
<evidence type="ECO:0000313" key="3">
    <source>
        <dbReference type="RefSeq" id="XP_027201241.1"/>
    </source>
</evidence>
<feature type="compositionally biased region" description="Low complexity" evidence="1">
    <location>
        <begin position="347"/>
        <end position="363"/>
    </location>
</feature>
<organism evidence="2 3">
    <name type="scientific">Dermatophagoides pteronyssinus</name>
    <name type="common">European house dust mite</name>
    <dbReference type="NCBI Taxonomy" id="6956"/>
    <lineage>
        <taxon>Eukaryota</taxon>
        <taxon>Metazoa</taxon>
        <taxon>Ecdysozoa</taxon>
        <taxon>Arthropoda</taxon>
        <taxon>Chelicerata</taxon>
        <taxon>Arachnida</taxon>
        <taxon>Acari</taxon>
        <taxon>Acariformes</taxon>
        <taxon>Sarcoptiformes</taxon>
        <taxon>Astigmata</taxon>
        <taxon>Psoroptidia</taxon>
        <taxon>Analgoidea</taxon>
        <taxon>Pyroglyphidae</taxon>
        <taxon>Dermatophagoidinae</taxon>
        <taxon>Dermatophagoides</taxon>
    </lineage>
</organism>
<dbReference type="RefSeq" id="XP_027201241.1">
    <property type="nucleotide sequence ID" value="XM_027345440.1"/>
</dbReference>
<gene>
    <name evidence="3" type="primary">LOC113795249</name>
</gene>
<dbReference type="Proteomes" id="UP000515146">
    <property type="component" value="Unplaced"/>
</dbReference>
<protein>
    <submittedName>
        <fullName evidence="3">Uncharacterized protein LOC113795249</fullName>
    </submittedName>
</protein>
<proteinExistence type="predicted"/>
<feature type="region of interest" description="Disordered" evidence="1">
    <location>
        <begin position="317"/>
        <end position="370"/>
    </location>
</feature>
<keyword evidence="2" id="KW-1185">Reference proteome</keyword>
<dbReference type="KEGG" id="dpte:113795249"/>